<dbReference type="AlphaFoldDB" id="A0A1Q3DWG4"/>
<feature type="signal peptide" evidence="1">
    <location>
        <begin position="1"/>
        <end position="17"/>
    </location>
</feature>
<evidence type="ECO:0000256" key="1">
    <source>
        <dbReference type="SAM" id="SignalP"/>
    </source>
</evidence>
<reference evidence="2 3" key="2">
    <citation type="submission" date="2017-02" db="EMBL/GenBank/DDBJ databases">
        <title>A genome survey and senescence transcriptome analysis in Lentinula edodes.</title>
        <authorList>
            <person name="Sakamoto Y."/>
            <person name="Nakade K."/>
            <person name="Sato S."/>
            <person name="Yoshida Y."/>
            <person name="Miyazaki K."/>
            <person name="Natsume S."/>
            <person name="Konno N."/>
        </authorList>
    </citation>
    <scope>NUCLEOTIDE SEQUENCE [LARGE SCALE GENOMIC DNA]</scope>
    <source>
        <strain evidence="2 3">NBRC 111202</strain>
    </source>
</reference>
<sequence length="164" mass="16923">MMIGMTYFLKLTAFVAATAFVVEGQSETHTVTFQNLCSTGVPTLKTYNGEILSTGPAYTSNGSLIAAIAYLDVGCGAKGEGCTLIETTLVNPASPGTGSSTDINLIPPHSFSVPSGFWYYNGCDGHGANCTDADCPSAFHSSTEGGVGIVCLAENVNLAITFCN</sequence>
<evidence type="ECO:0000313" key="2">
    <source>
        <dbReference type="EMBL" id="GAV99346.1"/>
    </source>
</evidence>
<name>A0A1Q3DWG4_LENED</name>
<organism evidence="2 3">
    <name type="scientific">Lentinula edodes</name>
    <name type="common">Shiitake mushroom</name>
    <name type="synonym">Lentinus edodes</name>
    <dbReference type="NCBI Taxonomy" id="5353"/>
    <lineage>
        <taxon>Eukaryota</taxon>
        <taxon>Fungi</taxon>
        <taxon>Dikarya</taxon>
        <taxon>Basidiomycota</taxon>
        <taxon>Agaricomycotina</taxon>
        <taxon>Agaricomycetes</taxon>
        <taxon>Agaricomycetidae</taxon>
        <taxon>Agaricales</taxon>
        <taxon>Marasmiineae</taxon>
        <taxon>Omphalotaceae</taxon>
        <taxon>Lentinula</taxon>
    </lineage>
</organism>
<dbReference type="Proteomes" id="UP000188533">
    <property type="component" value="Unassembled WGS sequence"/>
</dbReference>
<accession>A0A1Q3DWG4</accession>
<comment type="caution">
    <text evidence="2">The sequence shown here is derived from an EMBL/GenBank/DDBJ whole genome shotgun (WGS) entry which is preliminary data.</text>
</comment>
<keyword evidence="1" id="KW-0732">Signal</keyword>
<proteinExistence type="predicted"/>
<protein>
    <submittedName>
        <fullName evidence="2">Glycopeptide</fullName>
    </submittedName>
</protein>
<keyword evidence="3" id="KW-1185">Reference proteome</keyword>
<dbReference type="STRING" id="5353.A0A1Q3DWG4"/>
<reference evidence="2 3" key="1">
    <citation type="submission" date="2016-08" db="EMBL/GenBank/DDBJ databases">
        <authorList>
            <consortium name="Lentinula edodes genome sequencing consortium"/>
            <person name="Sakamoto Y."/>
            <person name="Nakade K."/>
            <person name="Sato S."/>
            <person name="Yoshida Y."/>
            <person name="Miyazaki K."/>
            <person name="Natsume S."/>
            <person name="Konno N."/>
        </authorList>
    </citation>
    <scope>NUCLEOTIDE SEQUENCE [LARGE SCALE GENOMIC DNA]</scope>
    <source>
        <strain evidence="2 3">NBRC 111202</strain>
    </source>
</reference>
<feature type="chain" id="PRO_5012998648" evidence="1">
    <location>
        <begin position="18"/>
        <end position="164"/>
    </location>
</feature>
<dbReference type="EMBL" id="BDGU01000013">
    <property type="protein sequence ID" value="GAV99346.1"/>
    <property type="molecule type" value="Genomic_DNA"/>
</dbReference>
<gene>
    <name evidence="2" type="ORF">LENED_000797</name>
</gene>
<evidence type="ECO:0000313" key="3">
    <source>
        <dbReference type="Proteomes" id="UP000188533"/>
    </source>
</evidence>